<evidence type="ECO:0000259" key="5">
    <source>
        <dbReference type="Pfam" id="PF01266"/>
    </source>
</evidence>
<evidence type="ECO:0000313" key="6">
    <source>
        <dbReference type="EMBL" id="TWT57494.1"/>
    </source>
</evidence>
<dbReference type="GO" id="GO:0008115">
    <property type="term" value="F:sarcosine oxidase activity"/>
    <property type="evidence" value="ECO:0007669"/>
    <property type="project" value="UniProtKB-EC"/>
</dbReference>
<comment type="caution">
    <text evidence="6">The sequence shown here is derived from an EMBL/GenBank/DDBJ whole genome shotgun (WGS) entry which is preliminary data.</text>
</comment>
<dbReference type="AlphaFoldDB" id="A0A5C5X308"/>
<keyword evidence="3" id="KW-0274">FAD</keyword>
<proteinExistence type="predicted"/>
<reference evidence="6 7" key="1">
    <citation type="submission" date="2019-02" db="EMBL/GenBank/DDBJ databases">
        <title>Deep-cultivation of Planctomycetes and their phenomic and genomic characterization uncovers novel biology.</title>
        <authorList>
            <person name="Wiegand S."/>
            <person name="Jogler M."/>
            <person name="Boedeker C."/>
            <person name="Pinto D."/>
            <person name="Vollmers J."/>
            <person name="Rivas-Marin E."/>
            <person name="Kohn T."/>
            <person name="Peeters S.H."/>
            <person name="Heuer A."/>
            <person name="Rast P."/>
            <person name="Oberbeckmann S."/>
            <person name="Bunk B."/>
            <person name="Jeske O."/>
            <person name="Meyerdierks A."/>
            <person name="Storesund J.E."/>
            <person name="Kallscheuer N."/>
            <person name="Luecker S."/>
            <person name="Lage O.M."/>
            <person name="Pohl T."/>
            <person name="Merkel B.J."/>
            <person name="Hornburger P."/>
            <person name="Mueller R.-W."/>
            <person name="Bruemmer F."/>
            <person name="Labrenz M."/>
            <person name="Spormann A.M."/>
            <person name="Op Den Camp H."/>
            <person name="Overmann J."/>
            <person name="Amann R."/>
            <person name="Jetten M.S.M."/>
            <person name="Mascher T."/>
            <person name="Medema M.H."/>
            <person name="Devos D.P."/>
            <person name="Kaster A.-K."/>
            <person name="Ovreas L."/>
            <person name="Rohde M."/>
            <person name="Galperin M.Y."/>
            <person name="Jogler C."/>
        </authorList>
    </citation>
    <scope>NUCLEOTIDE SEQUENCE [LARGE SCALE GENOMIC DNA]</scope>
    <source>
        <strain evidence="6 7">KOR42</strain>
    </source>
</reference>
<dbReference type="Gene3D" id="3.50.50.60">
    <property type="entry name" value="FAD/NAD(P)-binding domain"/>
    <property type="match status" value="1"/>
</dbReference>
<dbReference type="Pfam" id="PF01266">
    <property type="entry name" value="DAO"/>
    <property type="match status" value="1"/>
</dbReference>
<dbReference type="PANTHER" id="PTHR10961">
    <property type="entry name" value="PEROXISOMAL SARCOSINE OXIDASE"/>
    <property type="match status" value="1"/>
</dbReference>
<keyword evidence="4 6" id="KW-0560">Oxidoreductase</keyword>
<evidence type="ECO:0000256" key="3">
    <source>
        <dbReference type="ARBA" id="ARBA00022827"/>
    </source>
</evidence>
<evidence type="ECO:0000313" key="7">
    <source>
        <dbReference type="Proteomes" id="UP000317243"/>
    </source>
</evidence>
<dbReference type="PANTHER" id="PTHR10961:SF7">
    <property type="entry name" value="FAD DEPENDENT OXIDOREDUCTASE DOMAIN-CONTAINING PROTEIN"/>
    <property type="match status" value="1"/>
</dbReference>
<dbReference type="EMBL" id="SIHI01000001">
    <property type="protein sequence ID" value="TWT57494.1"/>
    <property type="molecule type" value="Genomic_DNA"/>
</dbReference>
<feature type="domain" description="FAD dependent oxidoreductase" evidence="5">
    <location>
        <begin position="7"/>
        <end position="360"/>
    </location>
</feature>
<name>A0A5C5X308_9PLAN</name>
<evidence type="ECO:0000256" key="1">
    <source>
        <dbReference type="ARBA" id="ARBA00001974"/>
    </source>
</evidence>
<gene>
    <name evidence="6" type="primary">soxA</name>
    <name evidence="6" type="ORF">KOR42_08550</name>
</gene>
<sequence length="383" mass="42916">MTEQQFDLIVIGGGGVGSSTAYFAALRKLNVLVLEQFPRGHEQGSSHGETRVIRTAYHEHPDYVPLAQNAYKLWQRIEDRFERALLSPCGLMLAGPPDAETIHGARTASDLHGIELEDVPAQEFQERFPGFNLPEGYEVVYEPNAGFLDVEECVETFFELAQLKGAQFAWDSPVTHWESDGESVTVFVGEKTFHARNLVIASGAWSNQLLNETPGFPSLEVLRKFMVWFPVRADSYDLSLGSSIFHYTMPYGEFYGFPSLDGETVKVCEHSGGRTVSPPFKEAPEMMDSDLEPLERFLTDVMPDLEPQSESYSPCLYTLTSDRHFIVDEHPQHQNVHFAAGLSGHGFKFVNVIGKALADLVIDRETEQPISFLSLKRFTNPGF</sequence>
<comment type="cofactor">
    <cofactor evidence="1">
        <name>FAD</name>
        <dbReference type="ChEBI" id="CHEBI:57692"/>
    </cofactor>
</comment>
<evidence type="ECO:0000256" key="2">
    <source>
        <dbReference type="ARBA" id="ARBA00022630"/>
    </source>
</evidence>
<dbReference type="Gene3D" id="3.30.9.10">
    <property type="entry name" value="D-Amino Acid Oxidase, subunit A, domain 2"/>
    <property type="match status" value="1"/>
</dbReference>
<dbReference type="InterPro" id="IPR006076">
    <property type="entry name" value="FAD-dep_OxRdtase"/>
</dbReference>
<protein>
    <submittedName>
        <fullName evidence="6">Monomeric sarcosine oxidase</fullName>
        <ecNumber evidence="6">1.5.3.1</ecNumber>
    </submittedName>
</protein>
<dbReference type="InterPro" id="IPR036188">
    <property type="entry name" value="FAD/NAD-bd_sf"/>
</dbReference>
<dbReference type="GO" id="GO:0050660">
    <property type="term" value="F:flavin adenine dinucleotide binding"/>
    <property type="evidence" value="ECO:0007669"/>
    <property type="project" value="InterPro"/>
</dbReference>
<dbReference type="InterPro" id="IPR045170">
    <property type="entry name" value="MTOX"/>
</dbReference>
<evidence type="ECO:0000256" key="4">
    <source>
        <dbReference type="ARBA" id="ARBA00023002"/>
    </source>
</evidence>
<dbReference type="SUPFAM" id="SSF54373">
    <property type="entry name" value="FAD-linked reductases, C-terminal domain"/>
    <property type="match status" value="1"/>
</dbReference>
<keyword evidence="7" id="KW-1185">Reference proteome</keyword>
<dbReference type="NCBIfam" id="NF008425">
    <property type="entry name" value="PRK11259.1"/>
    <property type="match status" value="1"/>
</dbReference>
<dbReference type="SUPFAM" id="SSF51905">
    <property type="entry name" value="FAD/NAD(P)-binding domain"/>
    <property type="match status" value="1"/>
</dbReference>
<keyword evidence="2" id="KW-0285">Flavoprotein</keyword>
<accession>A0A5C5X308</accession>
<organism evidence="6 7">
    <name type="scientific">Thalassoglobus neptunius</name>
    <dbReference type="NCBI Taxonomy" id="1938619"/>
    <lineage>
        <taxon>Bacteria</taxon>
        <taxon>Pseudomonadati</taxon>
        <taxon>Planctomycetota</taxon>
        <taxon>Planctomycetia</taxon>
        <taxon>Planctomycetales</taxon>
        <taxon>Planctomycetaceae</taxon>
        <taxon>Thalassoglobus</taxon>
    </lineage>
</organism>
<dbReference type="EC" id="1.5.3.1" evidence="6"/>
<dbReference type="Proteomes" id="UP000317243">
    <property type="component" value="Unassembled WGS sequence"/>
</dbReference>